<feature type="region of interest" description="Disordered" evidence="2">
    <location>
        <begin position="902"/>
        <end position="921"/>
    </location>
</feature>
<keyword evidence="1" id="KW-0694">RNA-binding</keyword>
<feature type="compositionally biased region" description="Low complexity" evidence="2">
    <location>
        <begin position="1659"/>
        <end position="1670"/>
    </location>
</feature>
<dbReference type="Gene3D" id="3.30.70.330">
    <property type="match status" value="1"/>
</dbReference>
<feature type="region of interest" description="Disordered" evidence="2">
    <location>
        <begin position="768"/>
        <end position="791"/>
    </location>
</feature>
<dbReference type="GO" id="GO:0005078">
    <property type="term" value="F:MAP-kinase scaffold activity"/>
    <property type="evidence" value="ECO:0007669"/>
    <property type="project" value="TreeGrafter"/>
</dbReference>
<feature type="domain" description="RRM" evidence="3">
    <location>
        <begin position="280"/>
        <end position="358"/>
    </location>
</feature>
<dbReference type="Pfam" id="PF08518">
    <property type="entry name" value="GIT_SHD"/>
    <property type="match status" value="1"/>
</dbReference>
<name>A0AAN7TRQ1_9PEZI</name>
<dbReference type="Pfam" id="PF00076">
    <property type="entry name" value="RRM_1"/>
    <property type="match status" value="1"/>
</dbReference>
<dbReference type="SMART" id="SM00555">
    <property type="entry name" value="GIT"/>
    <property type="match status" value="2"/>
</dbReference>
<feature type="compositionally biased region" description="Polar residues" evidence="2">
    <location>
        <begin position="183"/>
        <end position="193"/>
    </location>
</feature>
<evidence type="ECO:0000313" key="5">
    <source>
        <dbReference type="Proteomes" id="UP001310890"/>
    </source>
</evidence>
<feature type="compositionally biased region" description="Polar residues" evidence="2">
    <location>
        <begin position="34"/>
        <end position="45"/>
    </location>
</feature>
<evidence type="ECO:0000256" key="1">
    <source>
        <dbReference type="PROSITE-ProRule" id="PRU00176"/>
    </source>
</evidence>
<dbReference type="InterPro" id="IPR035979">
    <property type="entry name" value="RBD_domain_sf"/>
</dbReference>
<feature type="compositionally biased region" description="Polar residues" evidence="2">
    <location>
        <begin position="504"/>
        <end position="522"/>
    </location>
</feature>
<reference evidence="4" key="1">
    <citation type="submission" date="2023-08" db="EMBL/GenBank/DDBJ databases">
        <title>Black Yeasts Isolated from many extreme environments.</title>
        <authorList>
            <person name="Coleine C."/>
            <person name="Stajich J.E."/>
            <person name="Selbmann L."/>
        </authorList>
    </citation>
    <scope>NUCLEOTIDE SEQUENCE</scope>
    <source>
        <strain evidence="4">CCFEE 5401</strain>
    </source>
</reference>
<feature type="region of interest" description="Disordered" evidence="2">
    <location>
        <begin position="24"/>
        <end position="88"/>
    </location>
</feature>
<proteinExistence type="predicted"/>
<sequence>MATGSIFPRDVGDGVEMKKAILEAKKLPHDNVRRSNGGNDLTSPPKSKKGKKARREPWYSEYESVRRSSNQISQVEVSQPERKAQAAGVERWLAEDDNVLEKLYHWDSPDKQPSKSQLDVHGISPSKTSGRKAGAFVVRTKATSSRLEREDAAGHKSNDPSVGGTDELATFACKDDSEDEPGSSLTRTESFRAQSKEDETTPAMYQAARGDNDPVYSEDGMKKAMQRAMQEQADTSDTHASQATLDSEHDGRKLIIEEVREQPDRSSMQTPSILAYAHNTRIYVGNLPRRTGHAELHKAFSRFGPIFEARVAADDSSGRRRRFGSVVYKSQASAKAAVATMSESELGGRTLRVSLWNETRIPRPANGLGGVLGGNVHRDGGEEEIAAMDMDVEGLAQGNAVPESNDTLTLGLGLAIDGPKIGQSKAIPNLASPQRDTIACSDIIQIQEHRGVTAESGGKDAAGTAAITKSEKLDDSDTETQSHDLTLPDLLVADGNVTGDPSGPWQSGRVTLSASGSNTPRNPNMPGADRNRGSEHDGDETLASNLLAQSSDPLWPGVDEPSPLPPQSPRFIDEITLLQHHAAYKSYLAQNFAHQNNKLKPSKKIQQLSMAQFMDLSTDVYDELVRRRESTGNVPKRLLPQDKFHTWRNEARQKISARPLKLFKQLATDVLDDLERRKPQFIEQDTERSSGVSSMLQDQHHTTWIAPTEAMLDPGRYRAMLLEHQGLGQDIHRETVESIASSNSMVDNNTESISRQVDDRVSTIPTSIMSSKHAANRTKHETKTSYAASVDDPGLDHDTSAKLVTMFVDEFLANLRETPGLLQQLGSPKSGSAPLIKEYARLKSTVASTSVETLAAGFVRYKRHEIDASVRSTAPTLPSQEGVPGWQDKIALLWAQDRPDRPDNVEHLTADDEADGVSPEPVQERDIRQAFSFLIASDEYQWLLNRTKLETIMSTTIPIYSNVRTQLLDALSMATTVVLSLHWSPRRFMEHQYDEPTDLGYVELMWPHAGLEMLELMAAAVACEDIRIEGTILNSHTVTITLGDEFTAVQLTGSAVVRLEVAEMLVWLGAACRATSIESTISTCIPKIRSFGDIMCDVTYVQALPPTGNHNTGLCWYQMFNNPVIVQGYPIPRRTPGEHGLEIALPMMATLGQAIDVVTFTSTTMLKGFSSMFVPTLLTATSIVWHFLLNSNGSRMSYNDGMDAATVSEPINFNTLKAARHFVGWTPIADQLTGSNKAGYAVGHSSAPPASPAFASISSASLSVSKIVGGSLSFARGKKDIPAAFRHSGDYLAKIESASEWIVVMYDVFSRRAWLSDGASVLLYICRSWLHSHKRRLQIYAKANEGDQSACEAVDLMDAIDRFRWPGELDGKTSAIYALYNNTNRNLKLSRTEEIKIETINGQSSNNVITTWTTWQTIVEEKFTSLEIVYDHIVRHRLCPTTDIKMPFRSGTFEGYEFNDLVSGTSTLQPHEAKLLSDADDWLKWCSESRMIHLMGSDFGELIRPATTSSHPGHLKCGRYTLCPTDLDYLVAPISILQPLNRNVRADSRQDNCITLGPACVWRDPVSSFHRCRCKQGTCEVAITRLNDNSSKRYQKSAQAFDHDTVWKEYALGAVIFGSQPNRLSKVKDNETERLAVPPRPRLRRSKGTISDNGVELGSSSSFDSMSLSSKETPPTSDSGIGLETPSSSTSSREPGNPPTTTTQPPIRHPASRAKDLGYRYVEQQAGAGA</sequence>
<gene>
    <name evidence="4" type="ORF">LTR62_004152</name>
</gene>
<evidence type="ECO:0000259" key="3">
    <source>
        <dbReference type="PROSITE" id="PS50102"/>
    </source>
</evidence>
<dbReference type="GO" id="GO:0003723">
    <property type="term" value="F:RNA binding"/>
    <property type="evidence" value="ECO:0007669"/>
    <property type="project" value="UniProtKB-UniRule"/>
</dbReference>
<dbReference type="SUPFAM" id="SSF54928">
    <property type="entry name" value="RNA-binding domain, RBD"/>
    <property type="match status" value="1"/>
</dbReference>
<evidence type="ECO:0000313" key="4">
    <source>
        <dbReference type="EMBL" id="KAK5118105.1"/>
    </source>
</evidence>
<feature type="compositionally biased region" description="Basic and acidic residues" evidence="2">
    <location>
        <begin position="146"/>
        <end position="158"/>
    </location>
</feature>
<feature type="region of interest" description="Disordered" evidence="2">
    <location>
        <begin position="1627"/>
        <end position="1730"/>
    </location>
</feature>
<dbReference type="Proteomes" id="UP001310890">
    <property type="component" value="Unassembled WGS sequence"/>
</dbReference>
<dbReference type="InterPro" id="IPR013724">
    <property type="entry name" value="GIT_SHD"/>
</dbReference>
<dbReference type="InterPro" id="IPR000504">
    <property type="entry name" value="RRM_dom"/>
</dbReference>
<dbReference type="PANTHER" id="PTHR21601">
    <property type="entry name" value="SPA2 PROTEIN"/>
    <property type="match status" value="1"/>
</dbReference>
<feature type="compositionally biased region" description="Basic and acidic residues" evidence="2">
    <location>
        <begin position="55"/>
        <end position="66"/>
    </location>
</feature>
<protein>
    <recommendedName>
        <fullName evidence="3">RRM domain-containing protein</fullName>
    </recommendedName>
</protein>
<dbReference type="PANTHER" id="PTHR21601:SF0">
    <property type="entry name" value="PROTEIN SPA2-RELATED"/>
    <property type="match status" value="1"/>
</dbReference>
<dbReference type="InterPro" id="IPR012677">
    <property type="entry name" value="Nucleotide-bd_a/b_plait_sf"/>
</dbReference>
<organism evidence="4 5">
    <name type="scientific">Meristemomyces frigidus</name>
    <dbReference type="NCBI Taxonomy" id="1508187"/>
    <lineage>
        <taxon>Eukaryota</taxon>
        <taxon>Fungi</taxon>
        <taxon>Dikarya</taxon>
        <taxon>Ascomycota</taxon>
        <taxon>Pezizomycotina</taxon>
        <taxon>Dothideomycetes</taxon>
        <taxon>Dothideomycetidae</taxon>
        <taxon>Mycosphaerellales</taxon>
        <taxon>Teratosphaeriaceae</taxon>
        <taxon>Meristemomyces</taxon>
    </lineage>
</organism>
<accession>A0AAN7TRQ1</accession>
<evidence type="ECO:0000256" key="2">
    <source>
        <dbReference type="SAM" id="MobiDB-lite"/>
    </source>
</evidence>
<dbReference type="EMBL" id="JAVRRL010000003">
    <property type="protein sequence ID" value="KAK5118105.1"/>
    <property type="molecule type" value="Genomic_DNA"/>
</dbReference>
<dbReference type="SMART" id="SM00360">
    <property type="entry name" value="RRM"/>
    <property type="match status" value="1"/>
</dbReference>
<dbReference type="PROSITE" id="PS50102">
    <property type="entry name" value="RRM"/>
    <property type="match status" value="1"/>
</dbReference>
<comment type="caution">
    <text evidence="4">The sequence shown here is derived from an EMBL/GenBank/DDBJ whole genome shotgun (WGS) entry which is preliminary data.</text>
</comment>
<dbReference type="InterPro" id="IPR039892">
    <property type="entry name" value="Spa2/Sph1"/>
</dbReference>
<feature type="region of interest" description="Disordered" evidence="2">
    <location>
        <begin position="105"/>
        <end position="215"/>
    </location>
</feature>
<feature type="compositionally biased region" description="Basic and acidic residues" evidence="2">
    <location>
        <begin position="24"/>
        <end position="33"/>
    </location>
</feature>
<feature type="compositionally biased region" description="Polar residues" evidence="2">
    <location>
        <begin position="67"/>
        <end position="77"/>
    </location>
</feature>
<feature type="region of interest" description="Disordered" evidence="2">
    <location>
        <begin position="493"/>
        <end position="539"/>
    </location>
</feature>